<dbReference type="Proteomes" id="UP001144805">
    <property type="component" value="Unassembled WGS sequence"/>
</dbReference>
<evidence type="ECO:0000313" key="2">
    <source>
        <dbReference type="Proteomes" id="UP001144805"/>
    </source>
</evidence>
<protein>
    <submittedName>
        <fullName evidence="1">Uncharacterized protein</fullName>
    </submittedName>
</protein>
<proteinExistence type="predicted"/>
<sequence>MRLGLDGREAEVCANQQFARYGQADAAEDWPFNVDWKNPEGWTDLPQFHTEIGKRSKYDELQLRLCLKDAVDRAVLAASVKSMTEEEREEIVSEDVAADADRMVQLSEDLGLGREFVAYCSTNLLKLRNEASASGVHSKIPLGQWASDFKDPDELRVFVKEIRDYGWSYYQLCMRDAARQMQD</sequence>
<reference evidence="1" key="1">
    <citation type="submission" date="2022-11" db="EMBL/GenBank/DDBJ databases">
        <title>Biodiversity and phylogenetic relationships of bacteria.</title>
        <authorList>
            <person name="Machado R.A.R."/>
            <person name="Bhat A."/>
            <person name="Loulou A."/>
            <person name="Kallel S."/>
        </authorList>
    </citation>
    <scope>NUCLEOTIDE SEQUENCE</scope>
    <source>
        <strain evidence="1">K-TC2</strain>
    </source>
</reference>
<gene>
    <name evidence="1" type="ORF">OSH07_07885</name>
</gene>
<dbReference type="EMBL" id="JAPKNK010000002">
    <property type="protein sequence ID" value="MCX5569112.1"/>
    <property type="molecule type" value="Genomic_DNA"/>
</dbReference>
<comment type="caution">
    <text evidence="1">The sequence shown here is derived from an EMBL/GenBank/DDBJ whole genome shotgun (WGS) entry which is preliminary data.</text>
</comment>
<dbReference type="AlphaFoldDB" id="A0A9X3E0E8"/>
<accession>A0A9X3E0E8</accession>
<organism evidence="1 2">
    <name type="scientific">Kaistia nematophila</name>
    <dbReference type="NCBI Taxonomy" id="2994654"/>
    <lineage>
        <taxon>Bacteria</taxon>
        <taxon>Pseudomonadati</taxon>
        <taxon>Pseudomonadota</taxon>
        <taxon>Alphaproteobacteria</taxon>
        <taxon>Hyphomicrobiales</taxon>
        <taxon>Kaistiaceae</taxon>
        <taxon>Kaistia</taxon>
    </lineage>
</organism>
<keyword evidence="2" id="KW-1185">Reference proteome</keyword>
<name>A0A9X3E0E8_9HYPH</name>
<evidence type="ECO:0000313" key="1">
    <source>
        <dbReference type="EMBL" id="MCX5569112.1"/>
    </source>
</evidence>